<accession>A0AA36EMZ0</accession>
<sequence>MIPLTLSCQERLRGQPKVRIFMDEMWLRRLIEVFEVVVADDVGGGGLKVDCGLKTTNGEESPKKLLLYSFFMSSCSFRVRIALNLKGLDYEYKAINLLKNEQQSPEFLKINPIGYVPALKDGDIVLADSLAIILYLEEKYPNHPLLPHDLAKKAINYQAANIVSSSIQPLLNVPVMNLIEENVGQEAKISWIKKQAGKGFTALEKLLKDHAGKYATGDEISLADVFLAPQIIGLSQRFNFDMSEFPLLSRLNEAYKHVAAIQDAMPEKQPDSRLIEGIYLKV</sequence>
<dbReference type="CDD" id="cd03191">
    <property type="entry name" value="GST_C_Zeta"/>
    <property type="match status" value="1"/>
</dbReference>
<evidence type="ECO:0000313" key="7">
    <source>
        <dbReference type="EMBL" id="CAI9303266.1"/>
    </source>
</evidence>
<dbReference type="GO" id="GO:0004364">
    <property type="term" value="F:glutathione transferase activity"/>
    <property type="evidence" value="ECO:0007669"/>
    <property type="project" value="UniProtKB-EC"/>
</dbReference>
<evidence type="ECO:0000256" key="4">
    <source>
        <dbReference type="ARBA" id="ARBA00047960"/>
    </source>
</evidence>
<evidence type="ECO:0000256" key="3">
    <source>
        <dbReference type="ARBA" id="ARBA00022679"/>
    </source>
</evidence>
<dbReference type="GO" id="GO:0009407">
    <property type="term" value="P:toxin catabolic process"/>
    <property type="evidence" value="ECO:0007669"/>
    <property type="project" value="UniProtKB-ARBA"/>
</dbReference>
<reference evidence="7" key="1">
    <citation type="submission" date="2023-04" db="EMBL/GenBank/DDBJ databases">
        <authorList>
            <person name="Vijverberg K."/>
            <person name="Xiong W."/>
            <person name="Schranz E."/>
        </authorList>
    </citation>
    <scope>NUCLEOTIDE SEQUENCE</scope>
</reference>
<keyword evidence="3" id="KW-0808">Transferase</keyword>
<feature type="domain" description="GST C-terminal" evidence="6">
    <location>
        <begin position="149"/>
        <end position="274"/>
    </location>
</feature>
<dbReference type="Pfam" id="PF02798">
    <property type="entry name" value="GST_N"/>
    <property type="match status" value="1"/>
</dbReference>
<dbReference type="GO" id="GO:0006559">
    <property type="term" value="P:L-phenylalanine catabolic process"/>
    <property type="evidence" value="ECO:0007669"/>
    <property type="project" value="TreeGrafter"/>
</dbReference>
<dbReference type="Gene3D" id="1.20.1050.10">
    <property type="match status" value="1"/>
</dbReference>
<dbReference type="FunFam" id="3.40.30.10:FF:000100">
    <property type="entry name" value="Glutathione S-transferase Z1"/>
    <property type="match status" value="1"/>
</dbReference>
<dbReference type="SUPFAM" id="SSF47616">
    <property type="entry name" value="GST C-terminal domain-like"/>
    <property type="match status" value="1"/>
</dbReference>
<name>A0AA36EMZ0_LACSI</name>
<dbReference type="AlphaFoldDB" id="A0AA36EMZ0"/>
<protein>
    <recommendedName>
        <fullName evidence="2">glutathione transferase</fullName>
        <ecNumber evidence="2">2.5.1.18</ecNumber>
    </recommendedName>
</protein>
<comment type="similarity">
    <text evidence="1">Belongs to the GST superfamily. Zeta family.</text>
</comment>
<dbReference type="GO" id="GO:0005737">
    <property type="term" value="C:cytoplasm"/>
    <property type="evidence" value="ECO:0007669"/>
    <property type="project" value="InterPro"/>
</dbReference>
<evidence type="ECO:0000256" key="2">
    <source>
        <dbReference type="ARBA" id="ARBA00012452"/>
    </source>
</evidence>
<dbReference type="PROSITE" id="PS50404">
    <property type="entry name" value="GST_NTER"/>
    <property type="match status" value="1"/>
</dbReference>
<dbReference type="SUPFAM" id="SSF52833">
    <property type="entry name" value="Thioredoxin-like"/>
    <property type="match status" value="1"/>
</dbReference>
<dbReference type="InterPro" id="IPR040079">
    <property type="entry name" value="Glutathione_S-Trfase"/>
</dbReference>
<dbReference type="PANTHER" id="PTHR42673:SF20">
    <property type="entry name" value="GLUTATHIONE TRANSFERASE"/>
    <property type="match status" value="1"/>
</dbReference>
<dbReference type="NCBIfam" id="TIGR01262">
    <property type="entry name" value="maiA"/>
    <property type="match status" value="1"/>
</dbReference>
<dbReference type="InterPro" id="IPR004046">
    <property type="entry name" value="GST_C"/>
</dbReference>
<dbReference type="InterPro" id="IPR034330">
    <property type="entry name" value="GST_Zeta_C"/>
</dbReference>
<dbReference type="GO" id="GO:0016034">
    <property type="term" value="F:maleylacetoacetate isomerase activity"/>
    <property type="evidence" value="ECO:0007669"/>
    <property type="project" value="TreeGrafter"/>
</dbReference>
<dbReference type="InterPro" id="IPR034333">
    <property type="entry name" value="GST_Zeta_N"/>
</dbReference>
<dbReference type="SFLD" id="SFLDG00358">
    <property type="entry name" value="Main_(cytGST)"/>
    <property type="match status" value="1"/>
</dbReference>
<dbReference type="SFLD" id="SFLDS00019">
    <property type="entry name" value="Glutathione_Transferase_(cytos"/>
    <property type="match status" value="1"/>
</dbReference>
<dbReference type="PANTHER" id="PTHR42673">
    <property type="entry name" value="MALEYLACETOACETATE ISOMERASE"/>
    <property type="match status" value="1"/>
</dbReference>
<dbReference type="InterPro" id="IPR005955">
    <property type="entry name" value="GST_Zeta"/>
</dbReference>
<dbReference type="InterPro" id="IPR036249">
    <property type="entry name" value="Thioredoxin-like_sf"/>
</dbReference>
<comment type="catalytic activity">
    <reaction evidence="4">
        <text>RX + glutathione = an S-substituted glutathione + a halide anion + H(+)</text>
        <dbReference type="Rhea" id="RHEA:16437"/>
        <dbReference type="ChEBI" id="CHEBI:15378"/>
        <dbReference type="ChEBI" id="CHEBI:16042"/>
        <dbReference type="ChEBI" id="CHEBI:17792"/>
        <dbReference type="ChEBI" id="CHEBI:57925"/>
        <dbReference type="ChEBI" id="CHEBI:90779"/>
        <dbReference type="EC" id="2.5.1.18"/>
    </reaction>
</comment>
<dbReference type="Gene3D" id="3.40.30.10">
    <property type="entry name" value="Glutaredoxin"/>
    <property type="match status" value="1"/>
</dbReference>
<dbReference type="FunFam" id="1.20.1050.10:FF:000017">
    <property type="entry name" value="Maleylacetoacetate isomerase"/>
    <property type="match status" value="1"/>
</dbReference>
<organism evidence="7 8">
    <name type="scientific">Lactuca saligna</name>
    <name type="common">Willowleaf lettuce</name>
    <dbReference type="NCBI Taxonomy" id="75948"/>
    <lineage>
        <taxon>Eukaryota</taxon>
        <taxon>Viridiplantae</taxon>
        <taxon>Streptophyta</taxon>
        <taxon>Embryophyta</taxon>
        <taxon>Tracheophyta</taxon>
        <taxon>Spermatophyta</taxon>
        <taxon>Magnoliopsida</taxon>
        <taxon>eudicotyledons</taxon>
        <taxon>Gunneridae</taxon>
        <taxon>Pentapetalae</taxon>
        <taxon>asterids</taxon>
        <taxon>campanulids</taxon>
        <taxon>Asterales</taxon>
        <taxon>Asteraceae</taxon>
        <taxon>Cichorioideae</taxon>
        <taxon>Cichorieae</taxon>
        <taxon>Lactucinae</taxon>
        <taxon>Lactuca</taxon>
    </lineage>
</organism>
<dbReference type="InterPro" id="IPR010987">
    <property type="entry name" value="Glutathione-S-Trfase_C-like"/>
</dbReference>
<feature type="domain" description="GST N-terminal" evidence="5">
    <location>
        <begin position="63"/>
        <end position="144"/>
    </location>
</feature>
<evidence type="ECO:0000259" key="6">
    <source>
        <dbReference type="PROSITE" id="PS50405"/>
    </source>
</evidence>
<evidence type="ECO:0000313" key="8">
    <source>
        <dbReference type="Proteomes" id="UP001177003"/>
    </source>
</evidence>
<dbReference type="Pfam" id="PF14497">
    <property type="entry name" value="GST_C_3"/>
    <property type="match status" value="1"/>
</dbReference>
<keyword evidence="8" id="KW-1185">Reference proteome</keyword>
<dbReference type="Proteomes" id="UP001177003">
    <property type="component" value="Chromosome 9"/>
</dbReference>
<evidence type="ECO:0000259" key="5">
    <source>
        <dbReference type="PROSITE" id="PS50404"/>
    </source>
</evidence>
<proteinExistence type="inferred from homology"/>
<gene>
    <name evidence="7" type="ORF">LSALG_LOCUS41714</name>
</gene>
<dbReference type="GO" id="GO:0006749">
    <property type="term" value="P:glutathione metabolic process"/>
    <property type="evidence" value="ECO:0007669"/>
    <property type="project" value="TreeGrafter"/>
</dbReference>
<dbReference type="PROSITE" id="PS50405">
    <property type="entry name" value="GST_CTER"/>
    <property type="match status" value="1"/>
</dbReference>
<dbReference type="EMBL" id="OX465085">
    <property type="protein sequence ID" value="CAI9303266.1"/>
    <property type="molecule type" value="Genomic_DNA"/>
</dbReference>
<dbReference type="CDD" id="cd03042">
    <property type="entry name" value="GST_N_Zeta"/>
    <property type="match status" value="1"/>
</dbReference>
<dbReference type="EC" id="2.5.1.18" evidence="2"/>
<evidence type="ECO:0000256" key="1">
    <source>
        <dbReference type="ARBA" id="ARBA00010007"/>
    </source>
</evidence>
<dbReference type="InterPro" id="IPR036282">
    <property type="entry name" value="Glutathione-S-Trfase_C_sf"/>
</dbReference>
<dbReference type="InterPro" id="IPR004045">
    <property type="entry name" value="Glutathione_S-Trfase_N"/>
</dbReference>